<accession>A0A7R9A2B2</accession>
<proteinExistence type="predicted"/>
<evidence type="ECO:0000313" key="4">
    <source>
        <dbReference type="Proteomes" id="UP000677054"/>
    </source>
</evidence>
<dbReference type="GO" id="GO:0005507">
    <property type="term" value="F:copper ion binding"/>
    <property type="evidence" value="ECO:0007669"/>
    <property type="project" value="TreeGrafter"/>
</dbReference>
<name>A0A7R9A2B2_9CRUS</name>
<dbReference type="EMBL" id="CAJPEV010000440">
    <property type="protein sequence ID" value="CAG0885314.1"/>
    <property type="molecule type" value="Genomic_DNA"/>
</dbReference>
<evidence type="ECO:0000259" key="2">
    <source>
        <dbReference type="PROSITE" id="PS50836"/>
    </source>
</evidence>
<reference evidence="3" key="1">
    <citation type="submission" date="2020-11" db="EMBL/GenBank/DDBJ databases">
        <authorList>
            <person name="Tran Van P."/>
        </authorList>
    </citation>
    <scope>NUCLEOTIDE SEQUENCE</scope>
</reference>
<dbReference type="OrthoDB" id="19261at2759"/>
<dbReference type="GO" id="GO:0042421">
    <property type="term" value="P:norepinephrine biosynthetic process"/>
    <property type="evidence" value="ECO:0007669"/>
    <property type="project" value="TreeGrafter"/>
</dbReference>
<dbReference type="CDD" id="cd09631">
    <property type="entry name" value="DOMON_DOH"/>
    <property type="match status" value="1"/>
</dbReference>
<dbReference type="InterPro" id="IPR000945">
    <property type="entry name" value="DBH-like"/>
</dbReference>
<keyword evidence="4" id="KW-1185">Reference proteome</keyword>
<feature type="signal peptide" evidence="1">
    <location>
        <begin position="1"/>
        <end position="26"/>
    </location>
</feature>
<keyword evidence="1" id="KW-0732">Signal</keyword>
<dbReference type="Proteomes" id="UP000677054">
    <property type="component" value="Unassembled WGS sequence"/>
</dbReference>
<feature type="domain" description="DOMON" evidence="2">
    <location>
        <begin position="41"/>
        <end position="128"/>
    </location>
</feature>
<dbReference type="AlphaFoldDB" id="A0A7R9A2B2"/>
<dbReference type="GO" id="GO:0004500">
    <property type="term" value="F:dopamine beta-monooxygenase activity"/>
    <property type="evidence" value="ECO:0007669"/>
    <property type="project" value="InterPro"/>
</dbReference>
<organism evidence="3">
    <name type="scientific">Darwinula stevensoni</name>
    <dbReference type="NCBI Taxonomy" id="69355"/>
    <lineage>
        <taxon>Eukaryota</taxon>
        <taxon>Metazoa</taxon>
        <taxon>Ecdysozoa</taxon>
        <taxon>Arthropoda</taxon>
        <taxon>Crustacea</taxon>
        <taxon>Oligostraca</taxon>
        <taxon>Ostracoda</taxon>
        <taxon>Podocopa</taxon>
        <taxon>Podocopida</taxon>
        <taxon>Darwinulocopina</taxon>
        <taxon>Darwinuloidea</taxon>
        <taxon>Darwinulidae</taxon>
        <taxon>Darwinula</taxon>
    </lineage>
</organism>
<dbReference type="GO" id="GO:0042420">
    <property type="term" value="P:dopamine catabolic process"/>
    <property type="evidence" value="ECO:0007669"/>
    <property type="project" value="TreeGrafter"/>
</dbReference>
<protein>
    <recommendedName>
        <fullName evidence="2">DOMON domain-containing protein</fullName>
    </recommendedName>
</protein>
<evidence type="ECO:0000313" key="3">
    <source>
        <dbReference type="EMBL" id="CAD7243492.1"/>
    </source>
</evidence>
<feature type="chain" id="PRO_5036209621" description="DOMON domain-containing protein" evidence="1">
    <location>
        <begin position="27"/>
        <end position="128"/>
    </location>
</feature>
<dbReference type="InterPro" id="IPR045266">
    <property type="entry name" value="DOH_DOMON"/>
</dbReference>
<dbReference type="PANTHER" id="PTHR10157:SF23">
    <property type="entry name" value="MOXD1 HOMOLOG 1"/>
    <property type="match status" value="1"/>
</dbReference>
<dbReference type="PROSITE" id="PS51257">
    <property type="entry name" value="PROKAR_LIPOPROTEIN"/>
    <property type="match status" value="1"/>
</dbReference>
<gene>
    <name evidence="3" type="ORF">DSTB1V02_LOCUS3410</name>
</gene>
<sequence>MGIRDRHLGVSLFGFISLSLLSCCSSKSEEFEHSVFLEPNERVLLSWTVREEFITFEVTARTLGYVGIGFSANGRMDGADFMLGWVTNGIPYIQVDWDTVPDVIEFLPFVSPLLICVKSQVLSPVAAD</sequence>
<dbReference type="GO" id="GO:0005615">
    <property type="term" value="C:extracellular space"/>
    <property type="evidence" value="ECO:0007669"/>
    <property type="project" value="TreeGrafter"/>
</dbReference>
<dbReference type="InterPro" id="IPR005018">
    <property type="entry name" value="DOMON_domain"/>
</dbReference>
<dbReference type="PROSITE" id="PS50836">
    <property type="entry name" value="DOMON"/>
    <property type="match status" value="1"/>
</dbReference>
<dbReference type="PANTHER" id="PTHR10157">
    <property type="entry name" value="DOPAMINE BETA HYDROXYLASE RELATED"/>
    <property type="match status" value="1"/>
</dbReference>
<dbReference type="GO" id="GO:0006589">
    <property type="term" value="P:octopamine biosynthetic process"/>
    <property type="evidence" value="ECO:0007669"/>
    <property type="project" value="TreeGrafter"/>
</dbReference>
<dbReference type="GO" id="GO:0030667">
    <property type="term" value="C:secretory granule membrane"/>
    <property type="evidence" value="ECO:0007669"/>
    <property type="project" value="TreeGrafter"/>
</dbReference>
<dbReference type="Pfam" id="PF03351">
    <property type="entry name" value="DOMON"/>
    <property type="match status" value="1"/>
</dbReference>
<dbReference type="EMBL" id="LR899957">
    <property type="protein sequence ID" value="CAD7243492.1"/>
    <property type="molecule type" value="Genomic_DNA"/>
</dbReference>
<evidence type="ECO:0000256" key="1">
    <source>
        <dbReference type="SAM" id="SignalP"/>
    </source>
</evidence>